<evidence type="ECO:0000259" key="2">
    <source>
        <dbReference type="Pfam" id="PF03703"/>
    </source>
</evidence>
<dbReference type="AlphaFoldDB" id="A0A4Q4KJW1"/>
<gene>
    <name evidence="3" type="ORF">ERX46_15515</name>
</gene>
<keyword evidence="4" id="KW-1185">Reference proteome</keyword>
<dbReference type="InterPro" id="IPR005182">
    <property type="entry name" value="YdbS-like_PH"/>
</dbReference>
<accession>A0A4Q4KJW1</accession>
<sequence>MKLKIVIFDELIVMNSIFRIQSVYSQRMFSSILSLNLINIKNTLFMLDFQNNTLNIDDLPRFETVKGHPVAPAYLKVLRIIYAFWVIVLVGVLIVLKFKANPPAPFYYTLIGVLTFVFSLLIIEIERGFQKRKFGIREKDIIFQKGFFVFKETIVPYKRIQHVEVKQTLVFKIFKLFTLKVYTAGSSAGDLSIKGLNQDDADKIKAQILKVADIDEN</sequence>
<dbReference type="Pfam" id="PF03703">
    <property type="entry name" value="bPH_2"/>
    <property type="match status" value="1"/>
</dbReference>
<reference evidence="3 4" key="1">
    <citation type="submission" date="2019-02" db="EMBL/GenBank/DDBJ databases">
        <title>Genome sequence of the sea-ice species Brumimicrobium glaciale.</title>
        <authorList>
            <person name="Bowman J.P."/>
        </authorList>
    </citation>
    <scope>NUCLEOTIDE SEQUENCE [LARGE SCALE GENOMIC DNA]</scope>
    <source>
        <strain evidence="3 4">IC156</strain>
    </source>
</reference>
<proteinExistence type="predicted"/>
<dbReference type="OrthoDB" id="1524472at2"/>
<dbReference type="Proteomes" id="UP000293952">
    <property type="component" value="Unassembled WGS sequence"/>
</dbReference>
<evidence type="ECO:0000313" key="4">
    <source>
        <dbReference type="Proteomes" id="UP000293952"/>
    </source>
</evidence>
<dbReference type="EMBL" id="SETE01000007">
    <property type="protein sequence ID" value="RYM32089.1"/>
    <property type="molecule type" value="Genomic_DNA"/>
</dbReference>
<feature type="transmembrane region" description="Helical" evidence="1">
    <location>
        <begin position="106"/>
        <end position="123"/>
    </location>
</feature>
<organism evidence="3 4">
    <name type="scientific">Brumimicrobium glaciale</name>
    <dbReference type="NCBI Taxonomy" id="200475"/>
    <lineage>
        <taxon>Bacteria</taxon>
        <taxon>Pseudomonadati</taxon>
        <taxon>Bacteroidota</taxon>
        <taxon>Flavobacteriia</taxon>
        <taxon>Flavobacteriales</taxon>
        <taxon>Crocinitomicaceae</taxon>
        <taxon>Brumimicrobium</taxon>
    </lineage>
</organism>
<dbReference type="PANTHER" id="PTHR34473:SF2">
    <property type="entry name" value="UPF0699 TRANSMEMBRANE PROTEIN YDBT"/>
    <property type="match status" value="1"/>
</dbReference>
<dbReference type="RefSeq" id="WP_130094777.1">
    <property type="nucleotide sequence ID" value="NZ_SETE01000007.1"/>
</dbReference>
<keyword evidence="1" id="KW-0472">Membrane</keyword>
<comment type="caution">
    <text evidence="3">The sequence shown here is derived from an EMBL/GenBank/DDBJ whole genome shotgun (WGS) entry which is preliminary data.</text>
</comment>
<evidence type="ECO:0000313" key="3">
    <source>
        <dbReference type="EMBL" id="RYM32089.1"/>
    </source>
</evidence>
<keyword evidence="1" id="KW-1133">Transmembrane helix</keyword>
<keyword evidence="1" id="KW-0812">Transmembrane</keyword>
<dbReference type="PANTHER" id="PTHR34473">
    <property type="entry name" value="UPF0699 TRANSMEMBRANE PROTEIN YDBS"/>
    <property type="match status" value="1"/>
</dbReference>
<feature type="domain" description="YdbS-like PH" evidence="2">
    <location>
        <begin position="132"/>
        <end position="208"/>
    </location>
</feature>
<name>A0A4Q4KJW1_9FLAO</name>
<evidence type="ECO:0000256" key="1">
    <source>
        <dbReference type="SAM" id="Phobius"/>
    </source>
</evidence>
<protein>
    <recommendedName>
        <fullName evidence="2">YdbS-like PH domain-containing protein</fullName>
    </recommendedName>
</protein>
<feature type="transmembrane region" description="Helical" evidence="1">
    <location>
        <begin position="80"/>
        <end position="100"/>
    </location>
</feature>